<evidence type="ECO:0000313" key="2">
    <source>
        <dbReference type="Proteomes" id="UP000192445"/>
    </source>
</evidence>
<dbReference type="AlphaFoldDB" id="A0A1V0UL46"/>
<dbReference type="SUPFAM" id="SSF53335">
    <property type="entry name" value="S-adenosyl-L-methionine-dependent methyltransferases"/>
    <property type="match status" value="1"/>
</dbReference>
<keyword evidence="1" id="KW-0489">Methyltransferase</keyword>
<accession>A0A1V0UL46</accession>
<proteinExistence type="predicted"/>
<dbReference type="InterPro" id="IPR006764">
    <property type="entry name" value="SAM_dep_MeTrfase_SAV2177_type"/>
</dbReference>
<evidence type="ECO:0000313" key="1">
    <source>
        <dbReference type="EMBL" id="ARF65983.1"/>
    </source>
</evidence>
<dbReference type="GO" id="GO:0008168">
    <property type="term" value="F:methyltransferase activity"/>
    <property type="evidence" value="ECO:0007669"/>
    <property type="project" value="UniProtKB-KW"/>
</dbReference>
<dbReference type="EMBL" id="CP020570">
    <property type="protein sequence ID" value="ARF65983.1"/>
    <property type="molecule type" value="Genomic_DNA"/>
</dbReference>
<dbReference type="InterPro" id="IPR029063">
    <property type="entry name" value="SAM-dependent_MTases_sf"/>
</dbReference>
<reference evidence="1 2" key="1">
    <citation type="submission" date="2017-03" db="EMBL/GenBank/DDBJ databases">
        <title>Complete Genome Sequence of a natural compounds producer, Streptomyces violaceus S21.</title>
        <authorList>
            <person name="Zhong C."/>
            <person name="Zhao Z."/>
            <person name="Fu J."/>
            <person name="Zong G."/>
            <person name="Qin R."/>
            <person name="Cao G."/>
        </authorList>
    </citation>
    <scope>NUCLEOTIDE SEQUENCE [LARGE SCALE GENOMIC DNA]</scope>
    <source>
        <strain evidence="1 2">S21</strain>
    </source>
</reference>
<dbReference type="GO" id="GO:0032259">
    <property type="term" value="P:methylation"/>
    <property type="evidence" value="ECO:0007669"/>
    <property type="project" value="UniProtKB-KW"/>
</dbReference>
<name>A0A1V0UL46_STRVN</name>
<dbReference type="KEGG" id="svu:B1H20_02695"/>
<protein>
    <submittedName>
        <fullName evidence="1">Methyltransferase</fullName>
    </submittedName>
</protein>
<dbReference type="PIRSF" id="PIRSF017393">
    <property type="entry name" value="MTase_SAV2177"/>
    <property type="match status" value="1"/>
</dbReference>
<dbReference type="OrthoDB" id="4134439at2"/>
<dbReference type="Proteomes" id="UP000192445">
    <property type="component" value="Chromosome"/>
</dbReference>
<dbReference type="STRING" id="1935.B1H20_02695"/>
<dbReference type="Pfam" id="PF04672">
    <property type="entry name" value="Methyltransf_19"/>
    <property type="match status" value="1"/>
</dbReference>
<keyword evidence="1" id="KW-0808">Transferase</keyword>
<dbReference type="Gene3D" id="3.40.50.150">
    <property type="entry name" value="Vaccinia Virus protein VP39"/>
    <property type="match status" value="1"/>
</dbReference>
<dbReference type="RefSeq" id="WP_030332081.1">
    <property type="nucleotide sequence ID" value="NZ_CP020570.1"/>
</dbReference>
<gene>
    <name evidence="1" type="ORF">B1H20_02695</name>
</gene>
<organism evidence="1 2">
    <name type="scientific">Streptomyces violaceoruber</name>
    <dbReference type="NCBI Taxonomy" id="1935"/>
    <lineage>
        <taxon>Bacteria</taxon>
        <taxon>Bacillati</taxon>
        <taxon>Actinomycetota</taxon>
        <taxon>Actinomycetes</taxon>
        <taxon>Kitasatosporales</taxon>
        <taxon>Streptomycetaceae</taxon>
        <taxon>Streptomyces</taxon>
        <taxon>Streptomyces violaceoruber group</taxon>
    </lineage>
</organism>
<sequence length="272" mass="30087">MTTRQAGRDLDTSRAHSARMYDYFLGGKDHFEIDKQAALAAAEAHPGLYVTARENRAFMRRATRVLAQEHGIRQWLDIGTGIPTEPNLHQIAQSVVPEARVVYADNDPLVLKYAERLMRSTAQGRTAYVEADAREPDALLGAVEEAGVLDFDRPVALTLNALMHFVTAPHDPYDIVRRLLDRLAPGSALAMNHCTPDFDPDTWNRVAESYTNSGTPVEFRSHADVARFFDGLDLIDPGITCCHRWRSDGLDPDGKEIPDAQISLLAGVGVKP</sequence>